<proteinExistence type="predicted"/>
<dbReference type="Gene3D" id="3.90.70.10">
    <property type="entry name" value="Cysteine proteinases"/>
    <property type="match status" value="1"/>
</dbReference>
<evidence type="ECO:0000259" key="1">
    <source>
        <dbReference type="Pfam" id="PF00112"/>
    </source>
</evidence>
<evidence type="ECO:0000313" key="3">
    <source>
        <dbReference type="Proteomes" id="UP000626109"/>
    </source>
</evidence>
<feature type="non-terminal residue" evidence="2">
    <location>
        <position position="1"/>
    </location>
</feature>
<evidence type="ECO:0000313" key="2">
    <source>
        <dbReference type="EMBL" id="CAE8669373.1"/>
    </source>
</evidence>
<dbReference type="Pfam" id="PF00112">
    <property type="entry name" value="Peptidase_C1"/>
    <property type="match status" value="1"/>
</dbReference>
<protein>
    <recommendedName>
        <fullName evidence="1">Peptidase C1A papain C-terminal domain-containing protein</fullName>
    </recommendedName>
</protein>
<dbReference type="EMBL" id="CAJNNW010022473">
    <property type="protein sequence ID" value="CAE8669373.1"/>
    <property type="molecule type" value="Genomic_DNA"/>
</dbReference>
<dbReference type="InterPro" id="IPR038765">
    <property type="entry name" value="Papain-like_cys_pep_sf"/>
</dbReference>
<gene>
    <name evidence="2" type="ORF">PGLA2088_LOCUS17174</name>
</gene>
<reference evidence="2" key="1">
    <citation type="submission" date="2021-02" db="EMBL/GenBank/DDBJ databases">
        <authorList>
            <person name="Dougan E. K."/>
            <person name="Rhodes N."/>
            <person name="Thang M."/>
            <person name="Chan C."/>
        </authorList>
    </citation>
    <scope>NUCLEOTIDE SEQUENCE</scope>
</reference>
<dbReference type="AlphaFoldDB" id="A0A813J979"/>
<dbReference type="SUPFAM" id="SSF54001">
    <property type="entry name" value="Cysteine proteinases"/>
    <property type="match status" value="1"/>
</dbReference>
<dbReference type="InterPro" id="IPR000668">
    <property type="entry name" value="Peptidase_C1A_C"/>
</dbReference>
<dbReference type="GO" id="GO:0006508">
    <property type="term" value="P:proteolysis"/>
    <property type="evidence" value="ECO:0007669"/>
    <property type="project" value="InterPro"/>
</dbReference>
<sequence>DHDALVRTITARHGFDGAPVLAVLQEMCQSRRLNCQTVSKSIAELLVVSRVVLATFAFDAATWLRFSGFFQLDPDGILRKDNLQGVKSGPQTSHAVVIVGQTLDAWMIKNSWGADFADEGFFKVAKDALELSFFDVNFVISDVSPKKIKAYSRAPQILKICITRTDWPLGGPFAKDPVSKLGWIIDFTSLRVERVERRNSPIAHWNNCNPFDIVHPGYYIFAVNSVDDPAAIIEHLRDDTVLHITLIISDPCKLDDVLDEDARGYSYAHAVAGAVRNAQMRIFGRAVERHDDIVTSIVRIHGCDNIDVPKVLEDACTQRRLRCQDVDQASAANVLQNRSLIASVVLDKAAWRRLSSFFTEDPNGILTAEHLNSDADSVKQPATVMIVGHSILYWEIKDPLSWDVRHFGVLRIAKDAIKLNFYDVSFFLADLTEVEIGLYHQAPTCMDVHIRRAKFWLKGIRSLGFSVNPTTLQIEWIASWGPIAERNENLPPRHRVHPGHKIVSVNGAGGSENIIGQLTHRTDLNIRLLNTTR</sequence>
<accession>A0A813J979</accession>
<comment type="caution">
    <text evidence="2">The sequence shown here is derived from an EMBL/GenBank/DDBJ whole genome shotgun (WGS) entry which is preliminary data.</text>
</comment>
<organism evidence="2 3">
    <name type="scientific">Polarella glacialis</name>
    <name type="common">Dinoflagellate</name>
    <dbReference type="NCBI Taxonomy" id="89957"/>
    <lineage>
        <taxon>Eukaryota</taxon>
        <taxon>Sar</taxon>
        <taxon>Alveolata</taxon>
        <taxon>Dinophyceae</taxon>
        <taxon>Suessiales</taxon>
        <taxon>Suessiaceae</taxon>
        <taxon>Polarella</taxon>
    </lineage>
</organism>
<name>A0A813J979_POLGL</name>
<dbReference type="GO" id="GO:0008234">
    <property type="term" value="F:cysteine-type peptidase activity"/>
    <property type="evidence" value="ECO:0007669"/>
    <property type="project" value="InterPro"/>
</dbReference>
<feature type="domain" description="Peptidase C1A papain C-terminal" evidence="1">
    <location>
        <begin position="74"/>
        <end position="127"/>
    </location>
</feature>
<dbReference type="Proteomes" id="UP000626109">
    <property type="component" value="Unassembled WGS sequence"/>
</dbReference>